<proteinExistence type="predicted"/>
<organism evidence="2 3">
    <name type="scientific">Prevotella pallens</name>
    <dbReference type="NCBI Taxonomy" id="60133"/>
    <lineage>
        <taxon>Bacteria</taxon>
        <taxon>Pseudomonadati</taxon>
        <taxon>Bacteroidota</taxon>
        <taxon>Bacteroidia</taxon>
        <taxon>Bacteroidales</taxon>
        <taxon>Prevotellaceae</taxon>
        <taxon>Prevotella</taxon>
    </lineage>
</organism>
<evidence type="ECO:0000313" key="3">
    <source>
        <dbReference type="Proteomes" id="UP000254235"/>
    </source>
</evidence>
<reference evidence="2 3" key="1">
    <citation type="submission" date="2018-06" db="EMBL/GenBank/DDBJ databases">
        <authorList>
            <consortium name="Pathogen Informatics"/>
            <person name="Doyle S."/>
        </authorList>
    </citation>
    <scope>NUCLEOTIDE SEQUENCE [LARGE SCALE GENOMIC DNA]</scope>
    <source>
        <strain evidence="2 3">NCTC13043</strain>
    </source>
</reference>
<dbReference type="Proteomes" id="UP000254235">
    <property type="component" value="Unassembled WGS sequence"/>
</dbReference>
<dbReference type="Pfam" id="PF03837">
    <property type="entry name" value="RecT"/>
    <property type="match status" value="1"/>
</dbReference>
<dbReference type="GO" id="GO:0006259">
    <property type="term" value="P:DNA metabolic process"/>
    <property type="evidence" value="ECO:0007669"/>
    <property type="project" value="InterPro"/>
</dbReference>
<gene>
    <name evidence="2" type="primary">recT</name>
    <name evidence="2" type="ORF">NCTC13043_02003</name>
</gene>
<dbReference type="GO" id="GO:0003677">
    <property type="term" value="F:DNA binding"/>
    <property type="evidence" value="ECO:0007669"/>
    <property type="project" value="InterPro"/>
</dbReference>
<evidence type="ECO:0000313" key="2">
    <source>
        <dbReference type="EMBL" id="SUC37514.1"/>
    </source>
</evidence>
<dbReference type="InterPro" id="IPR018330">
    <property type="entry name" value="RecT_fam"/>
</dbReference>
<name>A0A379G8Z5_9BACT</name>
<accession>A0A379G8Z5</accession>
<dbReference type="GeneID" id="78571643"/>
<protein>
    <submittedName>
        <fullName evidence="2">P33</fullName>
    </submittedName>
</protein>
<dbReference type="AlphaFoldDB" id="A0A379G8Z5"/>
<evidence type="ECO:0000256" key="1">
    <source>
        <dbReference type="SAM" id="MobiDB-lite"/>
    </source>
</evidence>
<dbReference type="EMBL" id="UGTP01000002">
    <property type="protein sequence ID" value="SUC37514.1"/>
    <property type="molecule type" value="Genomic_DNA"/>
</dbReference>
<sequence length="313" mass="34661">MTQSKEQAAQQPTQMAVSANAVALKRFQEETANNVLDRVNAMQETGELVLPQNYHAGNAVRLAWLYLQTVKDRNDRPAVDVCTKESICNCFLEMIIKGLSVAKKQCYFIVTGNQLSFWEDYRGKYMRAKRDTEIATVNAQVVYEGDEFVYTVDENGLYQLVKHETKMENINIEKITGAYAVVINKDGSKHLEIMTMAMIRSSWQQGAARGNSGAHTKFTDQMCKKTVISRACKVALGSAEDEELAPDAAASERTLANTSSTKTIEPTVEPTEYVELPSGENVNTDTGEIAKPQDMPAAESVEEDAQPAKKCPL</sequence>
<dbReference type="RefSeq" id="WP_115083955.1">
    <property type="nucleotide sequence ID" value="NZ_UGTP01000002.1"/>
</dbReference>
<feature type="compositionally biased region" description="Polar residues" evidence="1">
    <location>
        <begin position="254"/>
        <end position="264"/>
    </location>
</feature>
<feature type="region of interest" description="Disordered" evidence="1">
    <location>
        <begin position="239"/>
        <end position="313"/>
    </location>
</feature>
<dbReference type="OrthoDB" id="1045432at2"/>